<proteinExistence type="predicted"/>
<feature type="region of interest" description="Disordered" evidence="1">
    <location>
        <begin position="1"/>
        <end position="150"/>
    </location>
</feature>
<dbReference type="EMBL" id="JAGTJR010000031">
    <property type="protein sequence ID" value="KAH7038973.1"/>
    <property type="molecule type" value="Genomic_DNA"/>
</dbReference>
<name>A0ABQ8G016_9PEZI</name>
<accession>A0ABQ8G016</accession>
<evidence type="ECO:0000256" key="1">
    <source>
        <dbReference type="SAM" id="MobiDB-lite"/>
    </source>
</evidence>
<sequence length="286" mass="32416">MNPRTPRRNAPSTEQPPQDEQSSPPPPRFALALREGNTIFDDDDDDDNNMPGSAASSRFTGFGGTFGYSPGARRRRRQNVTDDIEDDGAESTPFKRKPEITTPSKLPTPKPKPKPKPTSYLEEEKTPSKRKGVPQLELRRPEREDEAWSVTEDEWNKMNLEKKRKFHHTGRIMEGWGQRSTPCTACGTKKQCWTYKEVEAKKHGWTCAQCRLSKPKGGCSLVTKGDNEGDELPSSQDSWVSGEEYDALVTKYESQRAESDVLKDRVSTLESKLEKVFSYLDINEDE</sequence>
<protein>
    <submittedName>
        <fullName evidence="2">Uncharacterized protein</fullName>
    </submittedName>
</protein>
<evidence type="ECO:0000313" key="2">
    <source>
        <dbReference type="EMBL" id="KAH7038973.1"/>
    </source>
</evidence>
<reference evidence="2 3" key="1">
    <citation type="journal article" date="2021" name="Nat. Commun.">
        <title>Genetic determinants of endophytism in the Arabidopsis root mycobiome.</title>
        <authorList>
            <person name="Mesny F."/>
            <person name="Miyauchi S."/>
            <person name="Thiergart T."/>
            <person name="Pickel B."/>
            <person name="Atanasova L."/>
            <person name="Karlsson M."/>
            <person name="Huettel B."/>
            <person name="Barry K.W."/>
            <person name="Haridas S."/>
            <person name="Chen C."/>
            <person name="Bauer D."/>
            <person name="Andreopoulos W."/>
            <person name="Pangilinan J."/>
            <person name="LaButti K."/>
            <person name="Riley R."/>
            <person name="Lipzen A."/>
            <person name="Clum A."/>
            <person name="Drula E."/>
            <person name="Henrissat B."/>
            <person name="Kohler A."/>
            <person name="Grigoriev I.V."/>
            <person name="Martin F.M."/>
            <person name="Hacquard S."/>
        </authorList>
    </citation>
    <scope>NUCLEOTIDE SEQUENCE [LARGE SCALE GENOMIC DNA]</scope>
    <source>
        <strain evidence="2 3">MPI-SDFR-AT-0080</strain>
    </source>
</reference>
<comment type="caution">
    <text evidence="2">The sequence shown here is derived from an EMBL/GenBank/DDBJ whole genome shotgun (WGS) entry which is preliminary data.</text>
</comment>
<feature type="compositionally biased region" description="Low complexity" evidence="1">
    <location>
        <begin position="11"/>
        <end position="22"/>
    </location>
</feature>
<evidence type="ECO:0000313" key="3">
    <source>
        <dbReference type="Proteomes" id="UP000774617"/>
    </source>
</evidence>
<organism evidence="2 3">
    <name type="scientific">Macrophomina phaseolina</name>
    <dbReference type="NCBI Taxonomy" id="35725"/>
    <lineage>
        <taxon>Eukaryota</taxon>
        <taxon>Fungi</taxon>
        <taxon>Dikarya</taxon>
        <taxon>Ascomycota</taxon>
        <taxon>Pezizomycotina</taxon>
        <taxon>Dothideomycetes</taxon>
        <taxon>Dothideomycetes incertae sedis</taxon>
        <taxon>Botryosphaeriales</taxon>
        <taxon>Botryosphaeriaceae</taxon>
        <taxon>Macrophomina</taxon>
    </lineage>
</organism>
<dbReference type="Proteomes" id="UP000774617">
    <property type="component" value="Unassembled WGS sequence"/>
</dbReference>
<gene>
    <name evidence="2" type="ORF">B0J12DRAFT_702958</name>
</gene>
<keyword evidence="3" id="KW-1185">Reference proteome</keyword>